<comment type="subcellular location">
    <subcellularLocation>
        <location evidence="2">Mitochondrion inner membrane</location>
        <topology evidence="2">Peripheral membrane protein</topology>
        <orientation evidence="2">Matrix side</orientation>
    </subcellularLocation>
</comment>
<gene>
    <name evidence="19" type="ORF">A4U43_C03F12750</name>
</gene>
<keyword evidence="9" id="KW-0808">Transferase</keyword>
<evidence type="ECO:0000256" key="5">
    <source>
        <dbReference type="ARBA" id="ARBA00005458"/>
    </source>
</evidence>
<evidence type="ECO:0000256" key="9">
    <source>
        <dbReference type="ARBA" id="ARBA00022679"/>
    </source>
</evidence>
<comment type="similarity">
    <text evidence="5">Belongs to the TAM41 family.</text>
</comment>
<evidence type="ECO:0000313" key="20">
    <source>
        <dbReference type="Proteomes" id="UP000243459"/>
    </source>
</evidence>
<evidence type="ECO:0000256" key="6">
    <source>
        <dbReference type="ARBA" id="ARBA00012487"/>
    </source>
</evidence>
<keyword evidence="20" id="KW-1185">Reference proteome</keyword>
<dbReference type="Proteomes" id="UP000243459">
    <property type="component" value="Chromosome 3"/>
</dbReference>
<keyword evidence="14" id="KW-0496">Mitochondrion</keyword>
<evidence type="ECO:0000256" key="4">
    <source>
        <dbReference type="ARBA" id="ARBA00005189"/>
    </source>
</evidence>
<name>A0A5P1F9L4_ASPOF</name>
<dbReference type="PANTHER" id="PTHR13619:SF0">
    <property type="entry name" value="PHOSPHATIDATE CYTIDYLYLTRANSFERASE, MITOCHONDRIAL"/>
    <property type="match status" value="1"/>
</dbReference>
<dbReference type="EC" id="2.7.7.41" evidence="6"/>
<dbReference type="PIRSF" id="PIRSF028840">
    <property type="entry name" value="Mmp37"/>
    <property type="match status" value="1"/>
</dbReference>
<proteinExistence type="inferred from homology"/>
<evidence type="ECO:0000256" key="8">
    <source>
        <dbReference type="ARBA" id="ARBA00022516"/>
    </source>
</evidence>
<keyword evidence="8" id="KW-0444">Lipid biosynthesis</keyword>
<keyword evidence="11" id="KW-0999">Mitochondrion inner membrane</keyword>
<keyword evidence="15" id="KW-0472">Membrane</keyword>
<evidence type="ECO:0000256" key="15">
    <source>
        <dbReference type="ARBA" id="ARBA00023136"/>
    </source>
</evidence>
<evidence type="ECO:0000256" key="18">
    <source>
        <dbReference type="ARBA" id="ARBA00029893"/>
    </source>
</evidence>
<dbReference type="GO" id="GO:0016024">
    <property type="term" value="P:CDP-diacylglycerol biosynthetic process"/>
    <property type="evidence" value="ECO:0007669"/>
    <property type="project" value="UniProtKB-UniPathway"/>
</dbReference>
<protein>
    <recommendedName>
        <fullName evidence="7">Phosphatidate cytidylyltransferase, mitochondrial</fullName>
        <ecNumber evidence="6">2.7.7.41</ecNumber>
    </recommendedName>
    <alternativeName>
        <fullName evidence="18">CDP-diacylglycerol synthase</fullName>
    </alternativeName>
</protein>
<comment type="pathway">
    <text evidence="3">Phospholipid metabolism; CDP-diacylglycerol biosynthesis; CDP-diacylglycerol from sn-glycerol 3-phosphate: step 3/3.</text>
</comment>
<dbReference type="AlphaFoldDB" id="A0A5P1F9L4"/>
<evidence type="ECO:0000256" key="7">
    <source>
        <dbReference type="ARBA" id="ARBA00018337"/>
    </source>
</evidence>
<organism evidence="19 20">
    <name type="scientific">Asparagus officinalis</name>
    <name type="common">Garden asparagus</name>
    <dbReference type="NCBI Taxonomy" id="4686"/>
    <lineage>
        <taxon>Eukaryota</taxon>
        <taxon>Viridiplantae</taxon>
        <taxon>Streptophyta</taxon>
        <taxon>Embryophyta</taxon>
        <taxon>Tracheophyta</taxon>
        <taxon>Spermatophyta</taxon>
        <taxon>Magnoliopsida</taxon>
        <taxon>Liliopsida</taxon>
        <taxon>Asparagales</taxon>
        <taxon>Asparagaceae</taxon>
        <taxon>Asparagoideae</taxon>
        <taxon>Asparagus</taxon>
    </lineage>
</organism>
<dbReference type="GO" id="GO:0004605">
    <property type="term" value="F:phosphatidate cytidylyltransferase activity"/>
    <property type="evidence" value="ECO:0007669"/>
    <property type="project" value="UniProtKB-EC"/>
</dbReference>
<evidence type="ECO:0000256" key="16">
    <source>
        <dbReference type="ARBA" id="ARBA00023209"/>
    </source>
</evidence>
<evidence type="ECO:0000313" key="19">
    <source>
        <dbReference type="EMBL" id="ONK75045.1"/>
    </source>
</evidence>
<evidence type="ECO:0000256" key="14">
    <source>
        <dbReference type="ARBA" id="ARBA00023128"/>
    </source>
</evidence>
<dbReference type="GO" id="GO:0005743">
    <property type="term" value="C:mitochondrial inner membrane"/>
    <property type="evidence" value="ECO:0007669"/>
    <property type="project" value="UniProtKB-SubCell"/>
</dbReference>
<evidence type="ECO:0000256" key="13">
    <source>
        <dbReference type="ARBA" id="ARBA00023098"/>
    </source>
</evidence>
<dbReference type="Gramene" id="ONK75045">
    <property type="protein sequence ID" value="ONK75045"/>
    <property type="gene ID" value="A4U43_C03F12750"/>
</dbReference>
<evidence type="ECO:0000256" key="2">
    <source>
        <dbReference type="ARBA" id="ARBA00004443"/>
    </source>
</evidence>
<dbReference type="InterPro" id="IPR015222">
    <property type="entry name" value="Tam41"/>
</dbReference>
<keyword evidence="16" id="KW-0594">Phospholipid biosynthesis</keyword>
<keyword evidence="17" id="KW-1208">Phospholipid metabolism</keyword>
<evidence type="ECO:0000256" key="11">
    <source>
        <dbReference type="ARBA" id="ARBA00022792"/>
    </source>
</evidence>
<evidence type="ECO:0000256" key="1">
    <source>
        <dbReference type="ARBA" id="ARBA00001946"/>
    </source>
</evidence>
<dbReference type="UniPathway" id="UPA00557">
    <property type="reaction ID" value="UER00614"/>
</dbReference>
<evidence type="ECO:0000256" key="12">
    <source>
        <dbReference type="ARBA" id="ARBA00022842"/>
    </source>
</evidence>
<dbReference type="EMBL" id="CM007383">
    <property type="protein sequence ID" value="ONK75045.1"/>
    <property type="molecule type" value="Genomic_DNA"/>
</dbReference>
<reference evidence="20" key="1">
    <citation type="journal article" date="2017" name="Nat. Commun.">
        <title>The asparagus genome sheds light on the origin and evolution of a young Y chromosome.</title>
        <authorList>
            <person name="Harkess A."/>
            <person name="Zhou J."/>
            <person name="Xu C."/>
            <person name="Bowers J.E."/>
            <person name="Van der Hulst R."/>
            <person name="Ayyampalayam S."/>
            <person name="Mercati F."/>
            <person name="Riccardi P."/>
            <person name="McKain M.R."/>
            <person name="Kakrana A."/>
            <person name="Tang H."/>
            <person name="Ray J."/>
            <person name="Groenendijk J."/>
            <person name="Arikit S."/>
            <person name="Mathioni S.M."/>
            <person name="Nakano M."/>
            <person name="Shan H."/>
            <person name="Telgmann-Rauber A."/>
            <person name="Kanno A."/>
            <person name="Yue Z."/>
            <person name="Chen H."/>
            <person name="Li W."/>
            <person name="Chen Y."/>
            <person name="Xu X."/>
            <person name="Zhang Y."/>
            <person name="Luo S."/>
            <person name="Chen H."/>
            <person name="Gao J."/>
            <person name="Mao Z."/>
            <person name="Pires J.C."/>
            <person name="Luo M."/>
            <person name="Kudrna D."/>
            <person name="Wing R.A."/>
            <person name="Meyers B.C."/>
            <person name="Yi K."/>
            <person name="Kong H."/>
            <person name="Lavrijsen P."/>
            <person name="Sunseri F."/>
            <person name="Falavigna A."/>
            <person name="Ye Y."/>
            <person name="Leebens-Mack J.H."/>
            <person name="Chen G."/>
        </authorList>
    </citation>
    <scope>NUCLEOTIDE SEQUENCE [LARGE SCALE GENOMIC DNA]</scope>
    <source>
        <strain evidence="20">cv. DH0086</strain>
    </source>
</reference>
<keyword evidence="12" id="KW-0460">Magnesium</keyword>
<comment type="pathway">
    <text evidence="4">Lipid metabolism.</text>
</comment>
<sequence length="278" mass="31485">MDPKSLELATPLQILPPVEFCCAYGSSLLSNNNDKTSMVDYILGVLDPIEWHSKNLERNRHHYSKFMAGLGPKALAWVANRIGAGVHFNPFVEWKNKEIKYGVVGVQDLAREVLTWDKFFLCGRLQKPVHVLVDNWDIRKANLVNLKSATSAALLLLPPEFSEEDLYAKICSLSYTGDLRMLFAEDKNKVNKIVRGSFESFRSMYSPMLQEYAVEGLLRSHALSANQKSFKQDYSLSATSSLFSTVICTTQNQMAPKLQLNKESVKMEKRLLILFAKL</sequence>
<evidence type="ECO:0000256" key="10">
    <source>
        <dbReference type="ARBA" id="ARBA00022695"/>
    </source>
</evidence>
<keyword evidence="10" id="KW-0548">Nucleotidyltransferase</keyword>
<dbReference type="GO" id="GO:0032049">
    <property type="term" value="P:cardiolipin biosynthetic process"/>
    <property type="evidence" value="ECO:0007669"/>
    <property type="project" value="InterPro"/>
</dbReference>
<dbReference type="Pfam" id="PF09139">
    <property type="entry name" value="Tam41_Mmp37"/>
    <property type="match status" value="1"/>
</dbReference>
<evidence type="ECO:0000256" key="3">
    <source>
        <dbReference type="ARBA" id="ARBA00005119"/>
    </source>
</evidence>
<evidence type="ECO:0000256" key="17">
    <source>
        <dbReference type="ARBA" id="ARBA00023264"/>
    </source>
</evidence>
<accession>A0A5P1F9L4</accession>
<dbReference type="OMA" id="MGTLKMM"/>
<comment type="cofactor">
    <cofactor evidence="1">
        <name>Mg(2+)</name>
        <dbReference type="ChEBI" id="CHEBI:18420"/>
    </cofactor>
</comment>
<keyword evidence="13" id="KW-0443">Lipid metabolism</keyword>
<dbReference type="PANTHER" id="PTHR13619">
    <property type="entry name" value="PHOSPHATIDATE CYTIDYLYLTRANSFERASE, MITOCHONDRIAL"/>
    <property type="match status" value="1"/>
</dbReference>